<keyword evidence="4" id="KW-0597">Phosphoprotein</keyword>
<dbReference type="InterPro" id="IPR003660">
    <property type="entry name" value="HAMP_dom"/>
</dbReference>
<evidence type="ECO:0000256" key="2">
    <source>
        <dbReference type="ARBA" id="ARBA00004370"/>
    </source>
</evidence>
<keyword evidence="8" id="KW-0812">Transmembrane</keyword>
<dbReference type="Pfam" id="PF00672">
    <property type="entry name" value="HAMP"/>
    <property type="match status" value="1"/>
</dbReference>
<keyword evidence="7" id="KW-0902">Two-component regulatory system</keyword>
<evidence type="ECO:0000256" key="4">
    <source>
        <dbReference type="ARBA" id="ARBA00022553"/>
    </source>
</evidence>
<keyword evidence="6 11" id="KW-0418">Kinase</keyword>
<name>A0A6N7W385_9FIRM</name>
<dbReference type="InterPro" id="IPR036890">
    <property type="entry name" value="HATPase_C_sf"/>
</dbReference>
<dbReference type="GO" id="GO:0005886">
    <property type="term" value="C:plasma membrane"/>
    <property type="evidence" value="ECO:0007669"/>
    <property type="project" value="TreeGrafter"/>
</dbReference>
<evidence type="ECO:0000256" key="1">
    <source>
        <dbReference type="ARBA" id="ARBA00000085"/>
    </source>
</evidence>
<dbReference type="Pfam" id="PF02518">
    <property type="entry name" value="HATPase_c"/>
    <property type="match status" value="1"/>
</dbReference>
<dbReference type="PANTHER" id="PTHR45453:SF1">
    <property type="entry name" value="PHOSPHATE REGULON SENSOR PROTEIN PHOR"/>
    <property type="match status" value="1"/>
</dbReference>
<dbReference type="PROSITE" id="PS50885">
    <property type="entry name" value="HAMP"/>
    <property type="match status" value="1"/>
</dbReference>
<dbReference type="InterPro" id="IPR036097">
    <property type="entry name" value="HisK_dim/P_sf"/>
</dbReference>
<evidence type="ECO:0000256" key="3">
    <source>
        <dbReference type="ARBA" id="ARBA00012438"/>
    </source>
</evidence>
<evidence type="ECO:0000256" key="5">
    <source>
        <dbReference type="ARBA" id="ARBA00022679"/>
    </source>
</evidence>
<evidence type="ECO:0000259" key="9">
    <source>
        <dbReference type="PROSITE" id="PS50109"/>
    </source>
</evidence>
<dbReference type="SUPFAM" id="SSF55874">
    <property type="entry name" value="ATPase domain of HSP90 chaperone/DNA topoisomerase II/histidine kinase"/>
    <property type="match status" value="1"/>
</dbReference>
<dbReference type="InterPro" id="IPR003661">
    <property type="entry name" value="HisK_dim/P_dom"/>
</dbReference>
<gene>
    <name evidence="11" type="ORF">FYJ45_15860</name>
</gene>
<protein>
    <recommendedName>
        <fullName evidence="3">histidine kinase</fullName>
        <ecNumber evidence="3">2.7.13.3</ecNumber>
    </recommendedName>
</protein>
<feature type="transmembrane region" description="Helical" evidence="8">
    <location>
        <begin position="12"/>
        <end position="34"/>
    </location>
</feature>
<dbReference type="AlphaFoldDB" id="A0A6N7W385"/>
<dbReference type="InterPro" id="IPR004358">
    <property type="entry name" value="Sig_transdc_His_kin-like_C"/>
</dbReference>
<dbReference type="SMART" id="SM00388">
    <property type="entry name" value="HisKA"/>
    <property type="match status" value="1"/>
</dbReference>
<keyword evidence="8" id="KW-1133">Transmembrane helix</keyword>
<feature type="domain" description="Histidine kinase" evidence="9">
    <location>
        <begin position="200"/>
        <end position="414"/>
    </location>
</feature>
<sequence>MVGSLCKDRDIRSFLAGSAALILCLVLTGGFLLFRQMEDIKKVYLQQQAEAAGALLEAGVDPARAAKLLAGEISEEMAAQGRLLMRRAGYEETLAVYLMPVLRSLGGKWGAVYSVFGLTAIGLSVFLVFCLLQREHIRLKEMEENVRRFTEGNFDRRIAAEGEGDFALLSTAVNEMASSLNSHREAQMKAKEFLKDTISDISHQLKTPLAALFMYQDIIQQESVEEETVKKFAAKSVAALERMQTLVLNLLKIARLDADMIRFGSQEVKVRGLMEDIRSEFETRAQREGKEIILEGSQACYTVCDRDWMQEAVSNLVKNALDHTKEGGKIEISWEAVGTGTRIQVKDNGNGIHPEDMYAIFKRFYRSRFSNDGEGAGLGLPLAKAIVEGHEGTISVESALGEGALFTVFLPYKEVNR</sequence>
<dbReference type="GO" id="GO:0004721">
    <property type="term" value="F:phosphoprotein phosphatase activity"/>
    <property type="evidence" value="ECO:0007669"/>
    <property type="project" value="TreeGrafter"/>
</dbReference>
<evidence type="ECO:0000313" key="12">
    <source>
        <dbReference type="Proteomes" id="UP000436047"/>
    </source>
</evidence>
<dbReference type="Gene3D" id="3.30.565.10">
    <property type="entry name" value="Histidine kinase-like ATPase, C-terminal domain"/>
    <property type="match status" value="1"/>
</dbReference>
<comment type="catalytic activity">
    <reaction evidence="1">
        <text>ATP + protein L-histidine = ADP + protein N-phospho-L-histidine.</text>
        <dbReference type="EC" id="2.7.13.3"/>
    </reaction>
</comment>
<evidence type="ECO:0000259" key="10">
    <source>
        <dbReference type="PROSITE" id="PS50885"/>
    </source>
</evidence>
<organism evidence="11 12">
    <name type="scientific">Eisenbergiella porci</name>
    <dbReference type="NCBI Taxonomy" id="2652274"/>
    <lineage>
        <taxon>Bacteria</taxon>
        <taxon>Bacillati</taxon>
        <taxon>Bacillota</taxon>
        <taxon>Clostridia</taxon>
        <taxon>Lachnospirales</taxon>
        <taxon>Lachnospiraceae</taxon>
        <taxon>Eisenbergiella</taxon>
    </lineage>
</organism>
<evidence type="ECO:0000256" key="6">
    <source>
        <dbReference type="ARBA" id="ARBA00022777"/>
    </source>
</evidence>
<dbReference type="InterPro" id="IPR050351">
    <property type="entry name" value="BphY/WalK/GraS-like"/>
</dbReference>
<keyword evidence="12" id="KW-1185">Reference proteome</keyword>
<proteinExistence type="predicted"/>
<dbReference type="InterPro" id="IPR005467">
    <property type="entry name" value="His_kinase_dom"/>
</dbReference>
<evidence type="ECO:0000256" key="7">
    <source>
        <dbReference type="ARBA" id="ARBA00023012"/>
    </source>
</evidence>
<dbReference type="Gene3D" id="1.10.287.130">
    <property type="match status" value="1"/>
</dbReference>
<dbReference type="CDD" id="cd00082">
    <property type="entry name" value="HisKA"/>
    <property type="match status" value="1"/>
</dbReference>
<feature type="domain" description="HAMP" evidence="10">
    <location>
        <begin position="138"/>
        <end position="185"/>
    </location>
</feature>
<dbReference type="SMART" id="SM00387">
    <property type="entry name" value="HATPase_c"/>
    <property type="match status" value="1"/>
</dbReference>
<dbReference type="SUPFAM" id="SSF47384">
    <property type="entry name" value="Homodimeric domain of signal transducing histidine kinase"/>
    <property type="match status" value="1"/>
</dbReference>
<dbReference type="PRINTS" id="PR00344">
    <property type="entry name" value="BCTRLSENSOR"/>
</dbReference>
<dbReference type="GO" id="GO:0016036">
    <property type="term" value="P:cellular response to phosphate starvation"/>
    <property type="evidence" value="ECO:0007669"/>
    <property type="project" value="TreeGrafter"/>
</dbReference>
<dbReference type="EMBL" id="VUMI01000026">
    <property type="protein sequence ID" value="MSS89706.1"/>
    <property type="molecule type" value="Genomic_DNA"/>
</dbReference>
<dbReference type="CDD" id="cd06225">
    <property type="entry name" value="HAMP"/>
    <property type="match status" value="1"/>
</dbReference>
<dbReference type="Proteomes" id="UP000436047">
    <property type="component" value="Unassembled WGS sequence"/>
</dbReference>
<dbReference type="Gene3D" id="6.10.340.10">
    <property type="match status" value="1"/>
</dbReference>
<evidence type="ECO:0000313" key="11">
    <source>
        <dbReference type="EMBL" id="MSS89706.1"/>
    </source>
</evidence>
<comment type="caution">
    <text evidence="11">The sequence shown here is derived from an EMBL/GenBank/DDBJ whole genome shotgun (WGS) entry which is preliminary data.</text>
</comment>
<comment type="subcellular location">
    <subcellularLocation>
        <location evidence="2">Membrane</location>
    </subcellularLocation>
</comment>
<dbReference type="FunFam" id="3.30.565.10:FF:000006">
    <property type="entry name" value="Sensor histidine kinase WalK"/>
    <property type="match status" value="1"/>
</dbReference>
<evidence type="ECO:0000256" key="8">
    <source>
        <dbReference type="SAM" id="Phobius"/>
    </source>
</evidence>
<keyword evidence="8" id="KW-0472">Membrane</keyword>
<dbReference type="PANTHER" id="PTHR45453">
    <property type="entry name" value="PHOSPHATE REGULON SENSOR PROTEIN PHOR"/>
    <property type="match status" value="1"/>
</dbReference>
<dbReference type="EC" id="2.7.13.3" evidence="3"/>
<keyword evidence="5" id="KW-0808">Transferase</keyword>
<feature type="transmembrane region" description="Helical" evidence="8">
    <location>
        <begin position="111"/>
        <end position="132"/>
    </location>
</feature>
<dbReference type="CDD" id="cd00075">
    <property type="entry name" value="HATPase"/>
    <property type="match status" value="1"/>
</dbReference>
<dbReference type="GO" id="GO:0000155">
    <property type="term" value="F:phosphorelay sensor kinase activity"/>
    <property type="evidence" value="ECO:0007669"/>
    <property type="project" value="InterPro"/>
</dbReference>
<reference evidence="11 12" key="1">
    <citation type="submission" date="2019-08" db="EMBL/GenBank/DDBJ databases">
        <title>In-depth cultivation of the pig gut microbiome towards novel bacterial diversity and tailored functional studies.</title>
        <authorList>
            <person name="Wylensek D."/>
            <person name="Hitch T.C.A."/>
            <person name="Clavel T."/>
        </authorList>
    </citation>
    <scope>NUCLEOTIDE SEQUENCE [LARGE SCALE GENOMIC DNA]</scope>
    <source>
        <strain evidence="11 12">WCA-389-WT-23B</strain>
    </source>
</reference>
<accession>A0A6N7W385</accession>
<dbReference type="PROSITE" id="PS50109">
    <property type="entry name" value="HIS_KIN"/>
    <property type="match status" value="1"/>
</dbReference>
<dbReference type="Pfam" id="PF00512">
    <property type="entry name" value="HisKA"/>
    <property type="match status" value="1"/>
</dbReference>
<dbReference type="InterPro" id="IPR003594">
    <property type="entry name" value="HATPase_dom"/>
</dbReference>